<evidence type="ECO:0000256" key="1">
    <source>
        <dbReference type="RuleBase" id="RU361148"/>
    </source>
</evidence>
<keyword evidence="1" id="KW-0333">Golgi apparatus</keyword>
<evidence type="ECO:0000313" key="3">
    <source>
        <dbReference type="EMBL" id="KAK1361257.1"/>
    </source>
</evidence>
<gene>
    <name evidence="3" type="ORF">POM88_045731</name>
</gene>
<feature type="transmembrane region" description="Helical" evidence="1">
    <location>
        <begin position="44"/>
        <end position="62"/>
    </location>
</feature>
<dbReference type="GO" id="GO:0016485">
    <property type="term" value="P:protein processing"/>
    <property type="evidence" value="ECO:0007669"/>
    <property type="project" value="InterPro"/>
</dbReference>
<keyword evidence="1" id="KW-0472">Membrane</keyword>
<dbReference type="PRINTS" id="PR01072">
    <property type="entry name" value="PRESENILIN"/>
</dbReference>
<feature type="transmembrane region" description="Helical" evidence="1">
    <location>
        <begin position="68"/>
        <end position="87"/>
    </location>
</feature>
<keyword evidence="1" id="KW-0256">Endoplasmic reticulum</keyword>
<dbReference type="GO" id="GO:0006509">
    <property type="term" value="P:membrane protein ectodomain proteolysis"/>
    <property type="evidence" value="ECO:0007669"/>
    <property type="project" value="TreeGrafter"/>
</dbReference>
<dbReference type="GO" id="GO:0000139">
    <property type="term" value="C:Golgi membrane"/>
    <property type="evidence" value="ECO:0007669"/>
    <property type="project" value="UniProtKB-SubCell"/>
</dbReference>
<evidence type="ECO:0000256" key="2">
    <source>
        <dbReference type="SAM" id="MobiDB-lite"/>
    </source>
</evidence>
<dbReference type="EC" id="3.4.23.-" evidence="1"/>
<keyword evidence="4" id="KW-1185">Reference proteome</keyword>
<keyword evidence="1" id="KW-0812">Transmembrane</keyword>
<protein>
    <recommendedName>
        <fullName evidence="1">Presenilin</fullName>
        <ecNumber evidence="1">3.4.23.-</ecNumber>
    </recommendedName>
</protein>
<keyword evidence="1" id="KW-0378">Hydrolase</keyword>
<dbReference type="GO" id="GO:0005789">
    <property type="term" value="C:endoplasmic reticulum membrane"/>
    <property type="evidence" value="ECO:0007669"/>
    <property type="project" value="UniProtKB-SubCell"/>
</dbReference>
<feature type="compositionally biased region" description="Basic and acidic residues" evidence="2">
    <location>
        <begin position="182"/>
        <end position="198"/>
    </location>
</feature>
<dbReference type="Pfam" id="PF01080">
    <property type="entry name" value="Presenilin"/>
    <property type="match status" value="1"/>
</dbReference>
<dbReference type="PANTHER" id="PTHR10202:SF26">
    <property type="entry name" value="PRESENILIN"/>
    <property type="match status" value="1"/>
</dbReference>
<keyword evidence="1" id="KW-0645">Protease</keyword>
<dbReference type="GO" id="GO:0007219">
    <property type="term" value="P:Notch signaling pathway"/>
    <property type="evidence" value="ECO:0007669"/>
    <property type="project" value="UniProtKB-KW"/>
</dbReference>
<feature type="compositionally biased region" description="Polar residues" evidence="2">
    <location>
        <begin position="153"/>
        <end position="166"/>
    </location>
</feature>
<dbReference type="Proteomes" id="UP001237642">
    <property type="component" value="Unassembled WGS sequence"/>
</dbReference>
<dbReference type="EMBL" id="JAUIZM010000010">
    <property type="protein sequence ID" value="KAK1361257.1"/>
    <property type="molecule type" value="Genomic_DNA"/>
</dbReference>
<keyword evidence="1" id="KW-0914">Notch signaling pathway</keyword>
<sequence length="198" mass="21755">MGGSIFLTMIQYFSIPVDSITCFVLLFNFTVVGVFSLFSERFPIFLRQSYMVVLGLIVAAWFNKLSEWTTWMLLVALALYDLVAVLVPGGPLKILVELASSRDGELQALIYESGPVVSRGNQGGRSPLGMLVGGVLDSESVEVEMVARGEGSRNWNSGEEYTSVQIESDEIEGESTPLVPNSRERGGFENERRVGQMS</sequence>
<comment type="function">
    <text evidence="1">Probable subunit of the gamma-secretase complex, an endoprotease complex that catalyzes the intramembrane cleavage of integral membrane proteins such as Notch receptors.</text>
</comment>
<evidence type="ECO:0000313" key="4">
    <source>
        <dbReference type="Proteomes" id="UP001237642"/>
    </source>
</evidence>
<feature type="transmembrane region" description="Helical" evidence="1">
    <location>
        <begin position="12"/>
        <end position="37"/>
    </location>
</feature>
<comment type="similarity">
    <text evidence="1">Belongs to the peptidase A22A family.</text>
</comment>
<dbReference type="InterPro" id="IPR001108">
    <property type="entry name" value="Peptidase_A22A"/>
</dbReference>
<comment type="subcellular location">
    <subcellularLocation>
        <location evidence="1">Endoplasmic reticulum membrane</location>
        <topology evidence="1">Multi-pass membrane protein</topology>
    </subcellularLocation>
    <subcellularLocation>
        <location evidence="1">Golgi apparatus membrane</location>
        <topology evidence="1">Multi-pass membrane protein</topology>
    </subcellularLocation>
</comment>
<accession>A0AAD8H7Z5</accession>
<keyword evidence="1" id="KW-1133">Transmembrane helix</keyword>
<reference evidence="3" key="2">
    <citation type="submission" date="2023-05" db="EMBL/GenBank/DDBJ databases">
        <authorList>
            <person name="Schelkunov M.I."/>
        </authorList>
    </citation>
    <scope>NUCLEOTIDE SEQUENCE</scope>
    <source>
        <strain evidence="3">Hsosn_3</strain>
        <tissue evidence="3">Leaf</tissue>
    </source>
</reference>
<name>A0AAD8H7Z5_9APIA</name>
<comment type="subunit">
    <text evidence="1">Homodimer.</text>
</comment>
<feature type="region of interest" description="Disordered" evidence="2">
    <location>
        <begin position="152"/>
        <end position="198"/>
    </location>
</feature>
<organism evidence="3 4">
    <name type="scientific">Heracleum sosnowskyi</name>
    <dbReference type="NCBI Taxonomy" id="360622"/>
    <lineage>
        <taxon>Eukaryota</taxon>
        <taxon>Viridiplantae</taxon>
        <taxon>Streptophyta</taxon>
        <taxon>Embryophyta</taxon>
        <taxon>Tracheophyta</taxon>
        <taxon>Spermatophyta</taxon>
        <taxon>Magnoliopsida</taxon>
        <taxon>eudicotyledons</taxon>
        <taxon>Gunneridae</taxon>
        <taxon>Pentapetalae</taxon>
        <taxon>asterids</taxon>
        <taxon>campanulids</taxon>
        <taxon>Apiales</taxon>
        <taxon>Apiaceae</taxon>
        <taxon>Apioideae</taxon>
        <taxon>apioid superclade</taxon>
        <taxon>Tordylieae</taxon>
        <taxon>Tordyliinae</taxon>
        <taxon>Heracleum</taxon>
    </lineage>
</organism>
<comment type="domain">
    <text evidence="1">The PAL motif is required for normal active site conformation.</text>
</comment>
<comment type="caution">
    <text evidence="3">The sequence shown here is derived from an EMBL/GenBank/DDBJ whole genome shotgun (WGS) entry which is preliminary data.</text>
</comment>
<dbReference type="AlphaFoldDB" id="A0AAD8H7Z5"/>
<dbReference type="GO" id="GO:0042500">
    <property type="term" value="F:aspartic endopeptidase activity, intramembrane cleaving"/>
    <property type="evidence" value="ECO:0007669"/>
    <property type="project" value="InterPro"/>
</dbReference>
<dbReference type="GO" id="GO:0070765">
    <property type="term" value="C:gamma-secretase complex"/>
    <property type="evidence" value="ECO:0007669"/>
    <property type="project" value="TreeGrafter"/>
</dbReference>
<reference evidence="3" key="1">
    <citation type="submission" date="2023-02" db="EMBL/GenBank/DDBJ databases">
        <title>Genome of toxic invasive species Heracleum sosnowskyi carries increased number of genes despite the absence of recent whole-genome duplications.</title>
        <authorList>
            <person name="Schelkunov M."/>
            <person name="Shtratnikova V."/>
            <person name="Makarenko M."/>
            <person name="Klepikova A."/>
            <person name="Omelchenko D."/>
            <person name="Novikova G."/>
            <person name="Obukhova E."/>
            <person name="Bogdanov V."/>
            <person name="Penin A."/>
            <person name="Logacheva M."/>
        </authorList>
    </citation>
    <scope>NUCLEOTIDE SEQUENCE</scope>
    <source>
        <strain evidence="3">Hsosn_3</strain>
        <tissue evidence="3">Leaf</tissue>
    </source>
</reference>
<proteinExistence type="inferred from homology"/>
<dbReference type="PANTHER" id="PTHR10202">
    <property type="entry name" value="PRESENILIN"/>
    <property type="match status" value="1"/>
</dbReference>